<dbReference type="Proteomes" id="UP001202328">
    <property type="component" value="Unassembled WGS sequence"/>
</dbReference>
<gene>
    <name evidence="1" type="ORF">MKW98_026965</name>
</gene>
<comment type="caution">
    <text evidence="1">The sequence shown here is derived from an EMBL/GenBank/DDBJ whole genome shotgun (WGS) entry which is preliminary data.</text>
</comment>
<accession>A0AAD4SWP0</accession>
<evidence type="ECO:0000313" key="1">
    <source>
        <dbReference type="EMBL" id="KAI3923372.1"/>
    </source>
</evidence>
<keyword evidence="2" id="KW-1185">Reference proteome</keyword>
<protein>
    <submittedName>
        <fullName evidence="1">Uncharacterized protein</fullName>
    </submittedName>
</protein>
<evidence type="ECO:0000313" key="2">
    <source>
        <dbReference type="Proteomes" id="UP001202328"/>
    </source>
</evidence>
<reference evidence="1" key="1">
    <citation type="submission" date="2022-04" db="EMBL/GenBank/DDBJ databases">
        <title>A functionally conserved STORR gene fusion in Papaver species that diverged 16.8 million years ago.</title>
        <authorList>
            <person name="Catania T."/>
        </authorList>
    </citation>
    <scope>NUCLEOTIDE SEQUENCE</scope>
    <source>
        <strain evidence="1">S-188037</strain>
    </source>
</reference>
<dbReference type="AlphaFoldDB" id="A0AAD4SWP0"/>
<dbReference type="EMBL" id="JAJJMB010008487">
    <property type="protein sequence ID" value="KAI3923372.1"/>
    <property type="molecule type" value="Genomic_DNA"/>
</dbReference>
<sequence>MFDYINLKRCYLPKASRDHLHDSTVNLRAAMSQTQRFEERNYNPTSYFFCEERAEVLKRVDFFVGIQRIFGFAGKMLDMDFEPQIRHTPTRCKPDHAISSPFPIEIQASPTFRSYSSPIRSSNTLIQDINSMIFVLNVQKLIR</sequence>
<organism evidence="1 2">
    <name type="scientific">Papaver atlanticum</name>
    <dbReference type="NCBI Taxonomy" id="357466"/>
    <lineage>
        <taxon>Eukaryota</taxon>
        <taxon>Viridiplantae</taxon>
        <taxon>Streptophyta</taxon>
        <taxon>Embryophyta</taxon>
        <taxon>Tracheophyta</taxon>
        <taxon>Spermatophyta</taxon>
        <taxon>Magnoliopsida</taxon>
        <taxon>Ranunculales</taxon>
        <taxon>Papaveraceae</taxon>
        <taxon>Papaveroideae</taxon>
        <taxon>Papaver</taxon>
    </lineage>
</organism>
<proteinExistence type="predicted"/>
<name>A0AAD4SWP0_9MAGN</name>